<feature type="non-terminal residue" evidence="1">
    <location>
        <position position="1"/>
    </location>
</feature>
<evidence type="ECO:0000313" key="1">
    <source>
        <dbReference type="EMBL" id="KOC64957.1"/>
    </source>
</evidence>
<evidence type="ECO:0000313" key="2">
    <source>
        <dbReference type="Proteomes" id="UP000053825"/>
    </source>
</evidence>
<protein>
    <submittedName>
        <fullName evidence="1">Uncharacterized protein</fullName>
    </submittedName>
</protein>
<name>A0A0L7R251_9HYME</name>
<sequence length="109" mass="12776">KFVEEFDYVGLIERWVDKENWERIQKRLPKGFVWSSQTALRENKKGRPRGGSVTGVREGWKVLEECQMEDLLGKKIKAKHLLNSLVGCCDYDQLSENDLMSYHIMNKDV</sequence>
<proteinExistence type="predicted"/>
<organism evidence="1 2">
    <name type="scientific">Habropoda laboriosa</name>
    <dbReference type="NCBI Taxonomy" id="597456"/>
    <lineage>
        <taxon>Eukaryota</taxon>
        <taxon>Metazoa</taxon>
        <taxon>Ecdysozoa</taxon>
        <taxon>Arthropoda</taxon>
        <taxon>Hexapoda</taxon>
        <taxon>Insecta</taxon>
        <taxon>Pterygota</taxon>
        <taxon>Neoptera</taxon>
        <taxon>Endopterygota</taxon>
        <taxon>Hymenoptera</taxon>
        <taxon>Apocrita</taxon>
        <taxon>Aculeata</taxon>
        <taxon>Apoidea</taxon>
        <taxon>Anthophila</taxon>
        <taxon>Apidae</taxon>
        <taxon>Habropoda</taxon>
    </lineage>
</organism>
<dbReference type="Proteomes" id="UP000053825">
    <property type="component" value="Unassembled WGS sequence"/>
</dbReference>
<dbReference type="EMBL" id="KQ414666">
    <property type="protein sequence ID" value="KOC64957.1"/>
    <property type="molecule type" value="Genomic_DNA"/>
</dbReference>
<gene>
    <name evidence="1" type="ORF">WH47_04546</name>
</gene>
<reference evidence="1 2" key="1">
    <citation type="submission" date="2015-07" db="EMBL/GenBank/DDBJ databases">
        <title>The genome of Habropoda laboriosa.</title>
        <authorList>
            <person name="Pan H."/>
            <person name="Kapheim K."/>
        </authorList>
    </citation>
    <scope>NUCLEOTIDE SEQUENCE [LARGE SCALE GENOMIC DNA]</scope>
    <source>
        <strain evidence="1">0110345459</strain>
    </source>
</reference>
<accession>A0A0L7R251</accession>
<dbReference type="AlphaFoldDB" id="A0A0L7R251"/>
<keyword evidence="2" id="KW-1185">Reference proteome</keyword>